<dbReference type="InterPro" id="IPR019734">
    <property type="entry name" value="TPR_rpt"/>
</dbReference>
<evidence type="ECO:0000313" key="3">
    <source>
        <dbReference type="EMBL" id="MEE6147234.1"/>
    </source>
</evidence>
<feature type="compositionally biased region" description="Low complexity" evidence="1">
    <location>
        <begin position="430"/>
        <end position="441"/>
    </location>
</feature>
<protein>
    <submittedName>
        <fullName evidence="3">Tetratricopeptide repeat protein</fullName>
    </submittedName>
</protein>
<dbReference type="SMART" id="SM00028">
    <property type="entry name" value="TPR"/>
    <property type="match status" value="3"/>
</dbReference>
<dbReference type="RefSeq" id="WP_330957999.1">
    <property type="nucleotide sequence ID" value="NZ_JAZGJQ010000003.1"/>
</dbReference>
<keyword evidence="4" id="KW-1185">Reference proteome</keyword>
<dbReference type="InterPro" id="IPR011990">
    <property type="entry name" value="TPR-like_helical_dom_sf"/>
</dbReference>
<keyword evidence="2" id="KW-0812">Transmembrane</keyword>
<dbReference type="Proteomes" id="UP001332931">
    <property type="component" value="Unassembled WGS sequence"/>
</dbReference>
<sequence>MNQQMFEAGVAAYQKGNWSLAAMQLAQAKSAGEASGRADHLRGNALMKLHRFEDAAAAYADALADDSYGKKGALSTNRGRALIAAGRLDEAVNSLSAATQDASYKTPYKAYLALGAAYAALGDVRSAGIAYRNAAIDESNPDPCEALRKLGDCFMELGRPTDAIESYRTALDFSTMVQNQNAIYCELALAYVAANRMSEAVDAFTHATADGTYVLAPEAQASFDAARNAVAAKGANRPSDTDNFLAAAGYGPVSFDPLDPTGETTGNLMPSPEDTGFFSVTEEQLMEDDRKRRKSERKKRHRGRKVLAVLIIIVIVGGGICGLAYWRGFGLPTQETVVQELFAAKSDRGDVGAYIAADVSEADASQIEAILPMNATLTINGVNRSMKSSTVMVTATLSQGGTQSYTVELTRDGAGWKVESVTPNFASQDGSSTTTGTVSSN</sequence>
<evidence type="ECO:0000256" key="2">
    <source>
        <dbReference type="SAM" id="Phobius"/>
    </source>
</evidence>
<keyword evidence="2" id="KW-1133">Transmembrane helix</keyword>
<reference evidence="3 4" key="1">
    <citation type="submission" date="2024-01" db="EMBL/GenBank/DDBJ databases">
        <title>Description of Olsenella sp. nov., isolated from pig feces.</title>
        <authorList>
            <person name="Chang Y.-H."/>
        </authorList>
    </citation>
    <scope>NUCLEOTIDE SEQUENCE [LARGE SCALE GENOMIC DNA]</scope>
    <source>
        <strain evidence="3 4">YH-ols2223</strain>
    </source>
</reference>
<accession>A0ABU7R9F4</accession>
<dbReference type="Pfam" id="PF13432">
    <property type="entry name" value="TPR_16"/>
    <property type="match status" value="2"/>
</dbReference>
<evidence type="ECO:0000256" key="1">
    <source>
        <dbReference type="SAM" id="MobiDB-lite"/>
    </source>
</evidence>
<feature type="transmembrane region" description="Helical" evidence="2">
    <location>
        <begin position="306"/>
        <end position="326"/>
    </location>
</feature>
<dbReference type="EMBL" id="JAZGJQ010000003">
    <property type="protein sequence ID" value="MEE6147234.1"/>
    <property type="molecule type" value="Genomic_DNA"/>
</dbReference>
<evidence type="ECO:0000313" key="4">
    <source>
        <dbReference type="Proteomes" id="UP001332931"/>
    </source>
</evidence>
<dbReference type="SUPFAM" id="SSF48452">
    <property type="entry name" value="TPR-like"/>
    <property type="match status" value="1"/>
</dbReference>
<dbReference type="Gene3D" id="1.25.40.10">
    <property type="entry name" value="Tetratricopeptide repeat domain"/>
    <property type="match status" value="2"/>
</dbReference>
<proteinExistence type="predicted"/>
<feature type="region of interest" description="Disordered" evidence="1">
    <location>
        <begin position="422"/>
        <end position="441"/>
    </location>
</feature>
<organism evidence="3 4">
    <name type="scientific">Olsenella absiana</name>
    <dbReference type="NCBI Taxonomy" id="3115222"/>
    <lineage>
        <taxon>Bacteria</taxon>
        <taxon>Bacillati</taxon>
        <taxon>Actinomycetota</taxon>
        <taxon>Coriobacteriia</taxon>
        <taxon>Coriobacteriales</taxon>
        <taxon>Atopobiaceae</taxon>
        <taxon>Olsenella</taxon>
    </lineage>
</organism>
<keyword evidence="2" id="KW-0472">Membrane</keyword>
<comment type="caution">
    <text evidence="3">The sequence shown here is derived from an EMBL/GenBank/DDBJ whole genome shotgun (WGS) entry which is preliminary data.</text>
</comment>
<gene>
    <name evidence="3" type="ORF">VXJ25_04400</name>
</gene>
<name>A0ABU7R9F4_9ACTN</name>